<keyword evidence="2" id="KW-1185">Reference proteome</keyword>
<reference evidence="2" key="1">
    <citation type="submission" date="2017-06" db="EMBL/GenBank/DDBJ databases">
        <authorList>
            <person name="Cremers G."/>
        </authorList>
    </citation>
    <scope>NUCLEOTIDE SEQUENCE [LARGE SCALE GENOMIC DNA]</scope>
</reference>
<protein>
    <submittedName>
        <fullName evidence="1">Uncharacterized protein</fullName>
    </submittedName>
</protein>
<evidence type="ECO:0000313" key="2">
    <source>
        <dbReference type="Proteomes" id="UP000218615"/>
    </source>
</evidence>
<gene>
    <name evidence="1" type="ORF">MNV_2170011</name>
</gene>
<evidence type="ECO:0000313" key="1">
    <source>
        <dbReference type="EMBL" id="SNQ60986.1"/>
    </source>
</evidence>
<dbReference type="EMBL" id="FZMP01000132">
    <property type="protein sequence ID" value="SNQ60986.1"/>
    <property type="molecule type" value="Genomic_DNA"/>
</dbReference>
<proteinExistence type="predicted"/>
<sequence>MLPFGLLTHSVTLLGQKNGLPCVGYILNESTILPVVTF</sequence>
<accession>A0A284VNW9</accession>
<name>A0A284VNW9_9EURY</name>
<dbReference type="Proteomes" id="UP000218615">
    <property type="component" value="Unassembled WGS sequence"/>
</dbReference>
<organism evidence="1 2">
    <name type="scientific">Candidatus Methanoperedens nitratireducens</name>
    <dbReference type="NCBI Taxonomy" id="1392998"/>
    <lineage>
        <taxon>Archaea</taxon>
        <taxon>Methanobacteriati</taxon>
        <taxon>Methanobacteriota</taxon>
        <taxon>Stenosarchaea group</taxon>
        <taxon>Methanomicrobia</taxon>
        <taxon>Methanosarcinales</taxon>
        <taxon>ANME-2 cluster</taxon>
        <taxon>Candidatus Methanoperedentaceae</taxon>
        <taxon>Candidatus Methanoperedens</taxon>
    </lineage>
</organism>
<dbReference type="AlphaFoldDB" id="A0A284VNW9"/>